<dbReference type="SUPFAM" id="SSF52113">
    <property type="entry name" value="BRCT domain"/>
    <property type="match status" value="1"/>
</dbReference>
<evidence type="ECO:0000256" key="3">
    <source>
        <dbReference type="ARBA" id="ARBA00022840"/>
    </source>
</evidence>
<dbReference type="InterPro" id="IPR027417">
    <property type="entry name" value="P-loop_NTPase"/>
</dbReference>
<evidence type="ECO:0000256" key="1">
    <source>
        <dbReference type="ARBA" id="ARBA00022705"/>
    </source>
</evidence>
<dbReference type="CDD" id="cd00009">
    <property type="entry name" value="AAA"/>
    <property type="match status" value="1"/>
</dbReference>
<dbReference type="Pfam" id="PF25361">
    <property type="entry name" value="AAA_lid_RFC1"/>
    <property type="match status" value="1"/>
</dbReference>
<keyword evidence="3" id="KW-0067">ATP-binding</keyword>
<sequence>MQGLVVCFTGELDGMDRQAAEERIKEAGGKIGSGVSSNTTYLVVGARLDDGRAVEETSKYRKYLELKEKGKKHPQLLNEEGLLDLLGQAGLAAPAAPPPVPTAPAAAVAAAAAAPPRGASVREHSNWVDAHAPRSLGDLVGNAAPVRKLAEWLRDWDHVVLKGNKKQVAFRPGGGAPDNVNARAALVSGPPGIGKTTTARLVAQLQGKYEVLEYNASDARGMKVIQDMAEGIADNTTISFGRGASGGQKVSGFTKRACIIMDEVDGMGAGDRGGNAALIKMIKKTRNPIICICNDAHSQKIRSLAFSCYDLKFTRPPKGTIAQRCAEIAKREGLSVEPNALEALAESCGGDMRMILNQLQALAKSPAYQQQQPQQLQQQTQQQQQKQQQQKQQQEEDTEEKEEPQQNSLAEPGLARSAGPARSSESASDVQAELARLQNTLKYQKKRTMADFLSQFPEEPGAGAVSGVSHCYVARARDAFAELLKELNGQELERLSATNVGGTPFFIQHIHDEASMRLRSTPVVEDASFALPRSAAVGSALFTRSRYSKIQNSCITIGMGEQRLEWLSEMQALGRKDGDTLGLALIDAVQGIMKILAALPQRAVRVVHLLIGDGINTNEAAAKRLFEHYGRRAGGILQYRLITWRCASHQANLVVEVALCGKLLSRPLEENDLAANCSRFFKYLLAEHCDQFATALRHHIASTLQFDRYDEKAAAPPPSEAVLNMQRLYGKDVFPDSLVDIFPSNLSGSCHLFVPACIKFFIDTCSKWRNGR</sequence>
<dbReference type="Gene3D" id="3.40.50.300">
    <property type="entry name" value="P-loop containing nucleotide triphosphate hydrolases"/>
    <property type="match status" value="1"/>
</dbReference>
<evidence type="ECO:0000259" key="5">
    <source>
        <dbReference type="PROSITE" id="PS50172"/>
    </source>
</evidence>
<dbReference type="InterPro" id="IPR003959">
    <property type="entry name" value="ATPase_AAA_core"/>
</dbReference>
<dbReference type="Pfam" id="PF00533">
    <property type="entry name" value="BRCT"/>
    <property type="match status" value="1"/>
</dbReference>
<dbReference type="SMART" id="SM00382">
    <property type="entry name" value="AAA"/>
    <property type="match status" value="1"/>
</dbReference>
<dbReference type="Pfam" id="PF00004">
    <property type="entry name" value="AAA"/>
    <property type="match status" value="1"/>
</dbReference>
<gene>
    <name evidence="6" type="ORF">PCOR1329_LOCUS16021</name>
</gene>
<feature type="region of interest" description="Disordered" evidence="4">
    <location>
        <begin position="372"/>
        <end position="431"/>
    </location>
</feature>
<reference evidence="6" key="1">
    <citation type="submission" date="2023-10" db="EMBL/GenBank/DDBJ databases">
        <authorList>
            <person name="Chen Y."/>
            <person name="Shah S."/>
            <person name="Dougan E. K."/>
            <person name="Thang M."/>
            <person name="Chan C."/>
        </authorList>
    </citation>
    <scope>NUCLEOTIDE SEQUENCE [LARGE SCALE GENOMIC DNA]</scope>
</reference>
<feature type="domain" description="BRCT" evidence="5">
    <location>
        <begin position="1"/>
        <end position="86"/>
    </location>
</feature>
<dbReference type="Proteomes" id="UP001189429">
    <property type="component" value="Unassembled WGS sequence"/>
</dbReference>
<name>A0ABN9R0W9_9DINO</name>
<dbReference type="InterPro" id="IPR003593">
    <property type="entry name" value="AAA+_ATPase"/>
</dbReference>
<dbReference type="InterPro" id="IPR047854">
    <property type="entry name" value="RFC_lid"/>
</dbReference>
<keyword evidence="2" id="KW-0547">Nucleotide-binding</keyword>
<dbReference type="SUPFAM" id="SSF52540">
    <property type="entry name" value="P-loop containing nucleoside triphosphate hydrolases"/>
    <property type="match status" value="1"/>
</dbReference>
<dbReference type="PANTHER" id="PTHR23389">
    <property type="entry name" value="CHROMOSOME TRANSMISSION FIDELITY FACTOR 18"/>
    <property type="match status" value="1"/>
</dbReference>
<dbReference type="Gene3D" id="3.40.50.10190">
    <property type="entry name" value="BRCT domain"/>
    <property type="match status" value="1"/>
</dbReference>
<dbReference type="PROSITE" id="PS50172">
    <property type="entry name" value="BRCT"/>
    <property type="match status" value="1"/>
</dbReference>
<keyword evidence="7" id="KW-1185">Reference proteome</keyword>
<dbReference type="InterPro" id="IPR001357">
    <property type="entry name" value="BRCT_dom"/>
</dbReference>
<protein>
    <recommendedName>
        <fullName evidence="5">BRCT domain-containing protein</fullName>
    </recommendedName>
</protein>
<dbReference type="Gene3D" id="1.10.8.60">
    <property type="match status" value="1"/>
</dbReference>
<dbReference type="CDD" id="cd17748">
    <property type="entry name" value="BRCT_DNA_ligase_like"/>
    <property type="match status" value="1"/>
</dbReference>
<evidence type="ECO:0000256" key="2">
    <source>
        <dbReference type="ARBA" id="ARBA00022741"/>
    </source>
</evidence>
<evidence type="ECO:0000313" key="6">
    <source>
        <dbReference type="EMBL" id="CAK0811396.1"/>
    </source>
</evidence>
<dbReference type="PANTHER" id="PTHR23389:SF6">
    <property type="entry name" value="REPLICATION FACTOR C SUBUNIT 1"/>
    <property type="match status" value="1"/>
</dbReference>
<dbReference type="SMART" id="SM00292">
    <property type="entry name" value="BRCT"/>
    <property type="match status" value="1"/>
</dbReference>
<keyword evidence="1" id="KW-0235">DNA replication</keyword>
<comment type="caution">
    <text evidence="6">The sequence shown here is derived from an EMBL/GenBank/DDBJ whole genome shotgun (WGS) entry which is preliminary data.</text>
</comment>
<evidence type="ECO:0000313" key="7">
    <source>
        <dbReference type="Proteomes" id="UP001189429"/>
    </source>
</evidence>
<accession>A0ABN9R0W9</accession>
<dbReference type="InterPro" id="IPR036420">
    <property type="entry name" value="BRCT_dom_sf"/>
</dbReference>
<organism evidence="6 7">
    <name type="scientific">Prorocentrum cordatum</name>
    <dbReference type="NCBI Taxonomy" id="2364126"/>
    <lineage>
        <taxon>Eukaryota</taxon>
        <taxon>Sar</taxon>
        <taxon>Alveolata</taxon>
        <taxon>Dinophyceae</taxon>
        <taxon>Prorocentrales</taxon>
        <taxon>Prorocentraceae</taxon>
        <taxon>Prorocentrum</taxon>
    </lineage>
</organism>
<dbReference type="PRINTS" id="PR00830">
    <property type="entry name" value="ENDOLAPTASE"/>
</dbReference>
<dbReference type="CDD" id="cd18140">
    <property type="entry name" value="HLD_clamp_RFC"/>
    <property type="match status" value="1"/>
</dbReference>
<dbReference type="EMBL" id="CAUYUJ010004891">
    <property type="protein sequence ID" value="CAK0811396.1"/>
    <property type="molecule type" value="Genomic_DNA"/>
</dbReference>
<proteinExistence type="predicted"/>
<evidence type="ECO:0000256" key="4">
    <source>
        <dbReference type="SAM" id="MobiDB-lite"/>
    </source>
</evidence>
<feature type="compositionally biased region" description="Low complexity" evidence="4">
    <location>
        <begin position="372"/>
        <end position="392"/>
    </location>
</feature>